<accession>A0A0B8PD69</accession>
<evidence type="ECO:0000313" key="4">
    <source>
        <dbReference type="Proteomes" id="UP000031670"/>
    </source>
</evidence>
<comment type="caution">
    <text evidence="3">The sequence shown here is derived from an EMBL/GenBank/DDBJ whole genome shotgun (WGS) entry which is preliminary data.</text>
</comment>
<evidence type="ECO:0000313" key="3">
    <source>
        <dbReference type="EMBL" id="GAM62537.1"/>
    </source>
</evidence>
<feature type="domain" description="DUF547" evidence="2">
    <location>
        <begin position="89"/>
        <end position="200"/>
    </location>
</feature>
<dbReference type="InterPro" id="IPR006869">
    <property type="entry name" value="DUF547"/>
</dbReference>
<evidence type="ECO:0000259" key="2">
    <source>
        <dbReference type="Pfam" id="PF04784"/>
    </source>
</evidence>
<keyword evidence="1" id="KW-0732">Signal</keyword>
<dbReference type="Proteomes" id="UP000031670">
    <property type="component" value="Unassembled WGS sequence"/>
</dbReference>
<evidence type="ECO:0000256" key="1">
    <source>
        <dbReference type="SAM" id="SignalP"/>
    </source>
</evidence>
<reference evidence="3 4" key="1">
    <citation type="submission" date="2015-01" db="EMBL/GenBank/DDBJ databases">
        <title>Vibrio sp. C5 JCM 19232 whole genome shotgun sequence.</title>
        <authorList>
            <person name="Sawabe T."/>
            <person name="Meirelles P."/>
            <person name="Feng G."/>
            <person name="Sayaka M."/>
            <person name="Hattori M."/>
            <person name="Ohkuma M."/>
        </authorList>
    </citation>
    <scope>NUCLEOTIDE SEQUENCE [LARGE SCALE GENOMIC DNA]</scope>
    <source>
        <strain evidence="3 4">JCM19232</strain>
    </source>
</reference>
<dbReference type="PANTHER" id="PTHR46361">
    <property type="entry name" value="ELECTRON CARRIER/ PROTEIN DISULFIDE OXIDOREDUCTASE"/>
    <property type="match status" value="1"/>
</dbReference>
<feature type="chain" id="PRO_5002139877" description="DUF547 domain-containing protein" evidence="1">
    <location>
        <begin position="23"/>
        <end position="282"/>
    </location>
</feature>
<gene>
    <name evidence="3" type="ORF">JCM19232_1694</name>
</gene>
<organism evidence="3 4">
    <name type="scientific">Vibrio ishigakensis</name>
    <dbReference type="NCBI Taxonomy" id="1481914"/>
    <lineage>
        <taxon>Bacteria</taxon>
        <taxon>Pseudomonadati</taxon>
        <taxon>Pseudomonadota</taxon>
        <taxon>Gammaproteobacteria</taxon>
        <taxon>Vibrionales</taxon>
        <taxon>Vibrionaceae</taxon>
        <taxon>Vibrio</taxon>
    </lineage>
</organism>
<reference evidence="3 4" key="2">
    <citation type="submission" date="2015-01" db="EMBL/GenBank/DDBJ databases">
        <authorList>
            <consortium name="NBRP consortium"/>
            <person name="Sawabe T."/>
            <person name="Meirelles P."/>
            <person name="Feng G."/>
            <person name="Sayaka M."/>
            <person name="Hattori M."/>
            <person name="Ohkuma M."/>
        </authorList>
    </citation>
    <scope>NUCLEOTIDE SEQUENCE [LARGE SCALE GENOMIC DNA]</scope>
    <source>
        <strain evidence="3 4">JCM19232</strain>
    </source>
</reference>
<name>A0A0B8PD69_9VIBR</name>
<protein>
    <recommendedName>
        <fullName evidence="2">DUF547 domain-containing protein</fullName>
    </recommendedName>
</protein>
<dbReference type="Pfam" id="PF04784">
    <property type="entry name" value="DUF547"/>
    <property type="match status" value="1"/>
</dbReference>
<dbReference type="PANTHER" id="PTHR46361:SF3">
    <property type="entry name" value="ELECTRON CARRIER_ PROTEIN DISULFIDE OXIDOREDUCTASE"/>
    <property type="match status" value="1"/>
</dbReference>
<dbReference type="AlphaFoldDB" id="A0A0B8PD69"/>
<dbReference type="EMBL" id="BBSA01000006">
    <property type="protein sequence ID" value="GAM62537.1"/>
    <property type="molecule type" value="Genomic_DNA"/>
</dbReference>
<feature type="signal peptide" evidence="1">
    <location>
        <begin position="1"/>
        <end position="22"/>
    </location>
</feature>
<sequence>MRTTLRSLWLLLATLVSFSALAAPKAELWSFWDKHGSSTGISHQAWQDILDKYLVTEGEYTLFRYGQVSQQDKTKLQNYLKALSGVDPRTYTKPEQYAYWVNLYNALTVDLIIKEYPVKSITKLGGLFSFGPWDQELITVQGKELTLNDIEHKILRPIWNDPRTHYAVNCASLGCPNLQTQAFTADNTEALLEQAANTFINSNKGANLKGNSLELSSIYDWFAVDFGGEKRVLAHLAKYRPELADFSGKVRFEYDWNLNQAKTRTWLSEKVFLLSSAISSQH</sequence>
<proteinExistence type="predicted"/>